<evidence type="ECO:0000256" key="1">
    <source>
        <dbReference type="PROSITE-ProRule" id="PRU00453"/>
    </source>
</evidence>
<dbReference type="CDD" id="cd23024">
    <property type="entry name" value="zf-HIT_ZNHIT2-3"/>
    <property type="match status" value="1"/>
</dbReference>
<keyword evidence="1" id="KW-0862">Zinc</keyword>
<dbReference type="Pfam" id="PF04438">
    <property type="entry name" value="zf-HIT"/>
    <property type="match status" value="1"/>
</dbReference>
<protein>
    <recommendedName>
        <fullName evidence="3">HIT-type domain-containing protein</fullName>
    </recommendedName>
</protein>
<dbReference type="GO" id="GO:0008270">
    <property type="term" value="F:zinc ion binding"/>
    <property type="evidence" value="ECO:0007669"/>
    <property type="project" value="UniProtKB-UniRule"/>
</dbReference>
<feature type="compositionally biased region" description="Acidic residues" evidence="2">
    <location>
        <begin position="122"/>
        <end position="135"/>
    </location>
</feature>
<evidence type="ECO:0000313" key="5">
    <source>
        <dbReference type="Proteomes" id="UP001230051"/>
    </source>
</evidence>
<feature type="compositionally biased region" description="Basic and acidic residues" evidence="2">
    <location>
        <begin position="421"/>
        <end position="430"/>
    </location>
</feature>
<dbReference type="SUPFAM" id="SSF144232">
    <property type="entry name" value="HIT/MYND zinc finger-like"/>
    <property type="match status" value="1"/>
</dbReference>
<name>A0AAD8CGM4_ACIOX</name>
<dbReference type="EMBL" id="JAGXEW010000055">
    <property type="protein sequence ID" value="KAK1150834.1"/>
    <property type="molecule type" value="Genomic_DNA"/>
</dbReference>
<proteinExistence type="predicted"/>
<dbReference type="InterPro" id="IPR007529">
    <property type="entry name" value="Znf_HIT"/>
</dbReference>
<evidence type="ECO:0000313" key="4">
    <source>
        <dbReference type="EMBL" id="KAK1150834.1"/>
    </source>
</evidence>
<dbReference type="Proteomes" id="UP001230051">
    <property type="component" value="Unassembled WGS sequence"/>
</dbReference>
<feature type="region of interest" description="Disordered" evidence="2">
    <location>
        <begin position="119"/>
        <end position="138"/>
    </location>
</feature>
<feature type="region of interest" description="Disordered" evidence="2">
    <location>
        <begin position="417"/>
        <end position="439"/>
    </location>
</feature>
<keyword evidence="1" id="KW-0479">Metal-binding</keyword>
<feature type="domain" description="HIT-type" evidence="3">
    <location>
        <begin position="51"/>
        <end position="84"/>
    </location>
</feature>
<comment type="caution">
    <text evidence="4">The sequence shown here is derived from an EMBL/GenBank/DDBJ whole genome shotgun (WGS) entry which is preliminary data.</text>
</comment>
<keyword evidence="5" id="KW-1185">Reference proteome</keyword>
<evidence type="ECO:0000256" key="2">
    <source>
        <dbReference type="SAM" id="MobiDB-lite"/>
    </source>
</evidence>
<reference evidence="4" key="1">
    <citation type="submission" date="2022-02" db="EMBL/GenBank/DDBJ databases">
        <title>Atlantic sturgeon de novo genome assembly.</title>
        <authorList>
            <person name="Stock M."/>
            <person name="Klopp C."/>
            <person name="Guiguen Y."/>
            <person name="Cabau C."/>
            <person name="Parinello H."/>
            <person name="Santidrian Yebra-Pimentel E."/>
            <person name="Kuhl H."/>
            <person name="Dirks R.P."/>
            <person name="Guessner J."/>
            <person name="Wuertz S."/>
            <person name="Du K."/>
            <person name="Schartl M."/>
        </authorList>
    </citation>
    <scope>NUCLEOTIDE SEQUENCE</scope>
    <source>
        <strain evidence="4">STURGEONOMICS-FGT-2020</strain>
        <tissue evidence="4">Whole blood</tissue>
    </source>
</reference>
<dbReference type="AlphaFoldDB" id="A0AAD8CGM4"/>
<evidence type="ECO:0000259" key="3">
    <source>
        <dbReference type="PROSITE" id="PS51083"/>
    </source>
</evidence>
<organism evidence="4 5">
    <name type="scientific">Acipenser oxyrinchus oxyrinchus</name>
    <dbReference type="NCBI Taxonomy" id="40147"/>
    <lineage>
        <taxon>Eukaryota</taxon>
        <taxon>Metazoa</taxon>
        <taxon>Chordata</taxon>
        <taxon>Craniata</taxon>
        <taxon>Vertebrata</taxon>
        <taxon>Euteleostomi</taxon>
        <taxon>Actinopterygii</taxon>
        <taxon>Chondrostei</taxon>
        <taxon>Acipenseriformes</taxon>
        <taxon>Acipenseridae</taxon>
        <taxon>Acipenser</taxon>
    </lineage>
</organism>
<keyword evidence="1" id="KW-0863">Zinc-finger</keyword>
<gene>
    <name evidence="4" type="ORF">AOXY_G33219</name>
</gene>
<dbReference type="PANTHER" id="PTHR15555:SF0">
    <property type="entry name" value="ZINC FINGER HIT DOMAIN-CONTAINING PROTEIN 2"/>
    <property type="match status" value="1"/>
</dbReference>
<dbReference type="InterPro" id="IPR039646">
    <property type="entry name" value="ZNHIT2"/>
</dbReference>
<sequence>MSEAAIEISTATPAVVTDGIILTGSCIDSEELIRPAGGGGDESALRSAALCGLCLLNRARYTCPRCNAPYCTLACYRGNRHRTCSEEFYKTEVLEHLGQSRGEEDGRRRVEEILMRMKEMGEGGEEEEEEEEEGEGGVAERLAGLDLDSLTEEEMWELLSEEEREKFESLLGSGNMGALVPEWDPWWERHGGKQVEDVDERDANQTRGDDKNRDRIPAVWSKIPPLSSLSPNPSPLVRYTLVNSLFSYCFCLKRLNGDLSDRTARLEFGSWVLEHSAGLAEPRVFSSGSEALQSGLSAARTGPLFHREDRLAPLRAVLDVARLLRGRGGTEVSRYSLGALSELRRILGEKRGEEEEEEEGERRRRFRARKKCEFLLAWVSENGAELPALSLEVQQEYRRCLREEREVGEGRAMLERSWGGEGKRRKEPPKQGKLIQELD</sequence>
<accession>A0AAD8CGM4</accession>
<dbReference type="Gene3D" id="3.30.60.190">
    <property type="match status" value="1"/>
</dbReference>
<feature type="region of interest" description="Disordered" evidence="2">
    <location>
        <begin position="192"/>
        <end position="213"/>
    </location>
</feature>
<dbReference type="PROSITE" id="PS51083">
    <property type="entry name" value="ZF_HIT"/>
    <property type="match status" value="1"/>
</dbReference>
<dbReference type="PANTHER" id="PTHR15555">
    <property type="entry name" value="ZINC FINGER HIT DOMAIN CONTAINING PROTEIN 2 PROTEIN FON -RELATED"/>
    <property type="match status" value="1"/>
</dbReference>